<keyword evidence="2" id="KW-1133">Transmembrane helix</keyword>
<dbReference type="AlphaFoldDB" id="A0AB34IIQ9"/>
<comment type="caution">
    <text evidence="3">The sequence shown here is derived from an EMBL/GenBank/DDBJ whole genome shotgun (WGS) entry which is preliminary data.</text>
</comment>
<feature type="compositionally biased region" description="Basic and acidic residues" evidence="1">
    <location>
        <begin position="295"/>
        <end position="316"/>
    </location>
</feature>
<name>A0AB34IIQ9_PRYPA</name>
<keyword evidence="2" id="KW-0812">Transmembrane</keyword>
<reference evidence="3 4" key="1">
    <citation type="journal article" date="2024" name="Science">
        <title>Giant polyketide synthase enzymes in the biosynthesis of giant marine polyether toxins.</title>
        <authorList>
            <person name="Fallon T.R."/>
            <person name="Shende V.V."/>
            <person name="Wierzbicki I.H."/>
            <person name="Pendleton A.L."/>
            <person name="Watervoot N.F."/>
            <person name="Auber R.P."/>
            <person name="Gonzalez D.J."/>
            <person name="Wisecaver J.H."/>
            <person name="Moore B.S."/>
        </authorList>
    </citation>
    <scope>NUCLEOTIDE SEQUENCE [LARGE SCALE GENOMIC DNA]</scope>
    <source>
        <strain evidence="3 4">12B1</strain>
    </source>
</reference>
<dbReference type="Proteomes" id="UP001515480">
    <property type="component" value="Unassembled WGS sequence"/>
</dbReference>
<protein>
    <recommendedName>
        <fullName evidence="5">RING-type E3 ubiquitin transferase</fullName>
    </recommendedName>
</protein>
<evidence type="ECO:0000313" key="4">
    <source>
        <dbReference type="Proteomes" id="UP001515480"/>
    </source>
</evidence>
<proteinExistence type="predicted"/>
<evidence type="ECO:0000256" key="2">
    <source>
        <dbReference type="SAM" id="Phobius"/>
    </source>
</evidence>
<dbReference type="EMBL" id="JBGBPQ010000024">
    <property type="protein sequence ID" value="KAL1499830.1"/>
    <property type="molecule type" value="Genomic_DNA"/>
</dbReference>
<gene>
    <name evidence="3" type="ORF">AB1Y20_012515</name>
</gene>
<evidence type="ECO:0000256" key="1">
    <source>
        <dbReference type="SAM" id="MobiDB-lite"/>
    </source>
</evidence>
<keyword evidence="4" id="KW-1185">Reference proteome</keyword>
<feature type="region of interest" description="Disordered" evidence="1">
    <location>
        <begin position="111"/>
        <end position="173"/>
    </location>
</feature>
<accession>A0AB34IIQ9</accession>
<organism evidence="3 4">
    <name type="scientific">Prymnesium parvum</name>
    <name type="common">Toxic golden alga</name>
    <dbReference type="NCBI Taxonomy" id="97485"/>
    <lineage>
        <taxon>Eukaryota</taxon>
        <taxon>Haptista</taxon>
        <taxon>Haptophyta</taxon>
        <taxon>Prymnesiophyceae</taxon>
        <taxon>Prymnesiales</taxon>
        <taxon>Prymnesiaceae</taxon>
        <taxon>Prymnesium</taxon>
    </lineage>
</organism>
<feature type="region of interest" description="Disordered" evidence="1">
    <location>
        <begin position="288"/>
        <end position="316"/>
    </location>
</feature>
<evidence type="ECO:0000313" key="3">
    <source>
        <dbReference type="EMBL" id="KAL1499830.1"/>
    </source>
</evidence>
<keyword evidence="2" id="KW-0472">Membrane</keyword>
<evidence type="ECO:0008006" key="5">
    <source>
        <dbReference type="Google" id="ProtNLM"/>
    </source>
</evidence>
<feature type="transmembrane region" description="Helical" evidence="2">
    <location>
        <begin position="251"/>
        <end position="268"/>
    </location>
</feature>
<feature type="compositionally biased region" description="Low complexity" evidence="1">
    <location>
        <begin position="119"/>
        <end position="159"/>
    </location>
</feature>
<sequence>MWLWLGGLAATPHRLAEADELLRLSDRVISGLPPTGLARDGVRAFRAKLAALRGTAETSRADEWDALLAALLEAEHHGLSSLTRLLAAHSDPEPRCEPNEQPLQGGRRLLEAEAEDSSPHSSSPHSASLHSSSPHSSSPHSSSPHSSSPHASSPHAGARAAEEAPPPPPPRWREQLAELWGRGGGGEESAAARWWRALLDSPPPWERDCDCCFPACPPAHHCISQADGLFLACRGESVGEIMQRHWIERPLVFIAVLAGACAACVLWLRQQVRILYYSSGAVPAKACNADDGDDENHREEGSSDASSDHEGIQDDR</sequence>